<dbReference type="PaxDb" id="283166-BH14570"/>
<evidence type="ECO:0000313" key="1">
    <source>
        <dbReference type="EMBL" id="CAF28221.1"/>
    </source>
</evidence>
<gene>
    <name evidence="1" type="ordered locus">BH14570</name>
</gene>
<organism evidence="1 2">
    <name type="scientific">Bartonella henselae (strain ATCC 49882 / DSM 28221 / CCUG 30454 / Houston 1)</name>
    <name type="common">Rochalimaea henselae</name>
    <dbReference type="NCBI Taxonomy" id="283166"/>
    <lineage>
        <taxon>Bacteria</taxon>
        <taxon>Pseudomonadati</taxon>
        <taxon>Pseudomonadota</taxon>
        <taxon>Alphaproteobacteria</taxon>
        <taxon>Hyphomicrobiales</taxon>
        <taxon>Bartonellaceae</taxon>
        <taxon>Bartonella</taxon>
    </lineage>
</organism>
<evidence type="ECO:0000313" key="2">
    <source>
        <dbReference type="Proteomes" id="UP000000421"/>
    </source>
</evidence>
<accession>A0A0K8J232</accession>
<reference evidence="1 2" key="1">
    <citation type="journal article" date="2004" name="Proc. Natl. Acad. Sci. U.S.A.">
        <title>The louse-borne human pathogen Bartonella quintana is a genomic derivative of the zoonotic agent Bartonella henselae.</title>
        <authorList>
            <person name="Alsmark U.C.M."/>
            <person name="Frank A.C."/>
            <person name="Karlberg E.O."/>
            <person name="Legault B.-A."/>
            <person name="Ardell D.H."/>
            <person name="Canbaeck B."/>
            <person name="Eriksson A.-S."/>
            <person name="Naeslund A.K."/>
            <person name="Handley S.A."/>
            <person name="Huvet M."/>
            <person name="La Scola B."/>
            <person name="Holmberg M."/>
            <person name="Andersson S.G.E."/>
        </authorList>
    </citation>
    <scope>NUCLEOTIDE SEQUENCE [LARGE SCALE GENOMIC DNA]</scope>
    <source>
        <strain evidence="2">ATCC 49882 / DSM 28221 / CCUG 30454 / Houston 1</strain>
    </source>
</reference>
<name>A0A0H3LZP7_BARHE</name>
<dbReference type="Proteomes" id="UP000000421">
    <property type="component" value="Chromosome"/>
</dbReference>
<proteinExistence type="predicted"/>
<sequence>MKSNAFKMIFLLSQKRTILLESIEKYSSFHIVPLFFNLPFLADHLLAFVIFKPVLRLEEKFLPGLVCLWGTKSGMPNPSVIDVHEKPQENALLFPDWLFYGLVCEKKLCTSL</sequence>
<dbReference type="AlphaFoldDB" id="A0A0H3LZP7"/>
<dbReference type="EnsemblBacteria" id="CAF28221">
    <property type="protein sequence ID" value="CAF28221"/>
    <property type="gene ID" value="BH14570"/>
</dbReference>
<dbReference type="KEGG" id="bhe:BH14570"/>
<keyword evidence="2" id="KW-1185">Reference proteome</keyword>
<accession>A0A0H3LZP7</accession>
<dbReference type="EMBL" id="BX897699">
    <property type="protein sequence ID" value="CAF28221.1"/>
    <property type="molecule type" value="Genomic_DNA"/>
</dbReference>
<protein>
    <submittedName>
        <fullName evidence="1">Uncharacterized protein</fullName>
    </submittedName>
</protein>